<reference evidence="10" key="1">
    <citation type="submission" date="2020-07" db="EMBL/GenBank/DDBJ databases">
        <title>Huge and variable diversity of episymbiotic CPR bacteria and DPANN archaea in groundwater ecosystems.</title>
        <authorList>
            <person name="He C.Y."/>
            <person name="Keren R."/>
            <person name="Whittaker M."/>
            <person name="Farag I.F."/>
            <person name="Doudna J."/>
            <person name="Cate J.H.D."/>
            <person name="Banfield J.F."/>
        </authorList>
    </citation>
    <scope>NUCLEOTIDE SEQUENCE</scope>
    <source>
        <strain evidence="10">NC_groundwater_1813_Pr3_B-0.1um_71_17</strain>
    </source>
</reference>
<dbReference type="AlphaFoldDB" id="A0A933SAR8"/>
<dbReference type="InterPro" id="IPR003423">
    <property type="entry name" value="OMP_efflux"/>
</dbReference>
<dbReference type="PANTHER" id="PTHR30026">
    <property type="entry name" value="OUTER MEMBRANE PROTEIN TOLC"/>
    <property type="match status" value="1"/>
</dbReference>
<feature type="chain" id="PRO_5037474500" evidence="9">
    <location>
        <begin position="29"/>
        <end position="460"/>
    </location>
</feature>
<sequence length="460" mass="49097">MKHPRPMHALLAATLAASALVAPAGARAAETLDALVREALAANRDLRAERLQLEQARAAVSEATALFLPTVTVNARLSGRSGNVVDFGKLINPAFAALNQLTGGGAFPTDLRLVQPSKQETSVRVAMPLLDARLVANRRIRSGLRDAQRGATGAAARRIAAETRTGYLQYARALRLTALYDSTLVLVDEAVRVQESLLANGKATPDQVLRARADRSDVAQRRAAAARLADAARQLLNVRLGRAVDAPLEPIADDALGLELRVPLDEALASAREHREELVQARGGVRAAGGAVSLANAGYLPSLVAAVDWGVQGEEYRFERGEDYRVASLALQWTLFNGGQREAQRQAAAAGLRRARTLADEAAAKVELDARTAWQAAAVAREALPAAHERLVAARRTWELVAKRHAIGAASLLELLDARTNWTNAALNDVFTTYDYRERCAELDRAAALPSGLAGAEGGL</sequence>
<dbReference type="InterPro" id="IPR051906">
    <property type="entry name" value="TolC-like"/>
</dbReference>
<keyword evidence="7" id="KW-0998">Cell outer membrane</keyword>
<keyword evidence="6" id="KW-0472">Membrane</keyword>
<evidence type="ECO:0000256" key="2">
    <source>
        <dbReference type="ARBA" id="ARBA00007613"/>
    </source>
</evidence>
<dbReference type="GO" id="GO:1990281">
    <property type="term" value="C:efflux pump complex"/>
    <property type="evidence" value="ECO:0007669"/>
    <property type="project" value="TreeGrafter"/>
</dbReference>
<comment type="similarity">
    <text evidence="2">Belongs to the outer membrane factor (OMF) (TC 1.B.17) family.</text>
</comment>
<comment type="caution">
    <text evidence="10">The sequence shown here is derived from an EMBL/GenBank/DDBJ whole genome shotgun (WGS) entry which is preliminary data.</text>
</comment>
<dbReference type="Gene3D" id="1.20.1600.10">
    <property type="entry name" value="Outer membrane efflux proteins (OEP)"/>
    <property type="match status" value="1"/>
</dbReference>
<dbReference type="Pfam" id="PF02321">
    <property type="entry name" value="OEP"/>
    <property type="match status" value="2"/>
</dbReference>
<feature type="coiled-coil region" evidence="8">
    <location>
        <begin position="29"/>
        <end position="66"/>
    </location>
</feature>
<keyword evidence="8" id="KW-0175">Coiled coil</keyword>
<dbReference type="Proteomes" id="UP000696931">
    <property type="component" value="Unassembled WGS sequence"/>
</dbReference>
<gene>
    <name evidence="10" type="ORF">HZA61_06385</name>
</gene>
<name>A0A933SAR8_UNCEI</name>
<dbReference type="GO" id="GO:0009279">
    <property type="term" value="C:cell outer membrane"/>
    <property type="evidence" value="ECO:0007669"/>
    <property type="project" value="UniProtKB-SubCell"/>
</dbReference>
<dbReference type="GO" id="GO:0015288">
    <property type="term" value="F:porin activity"/>
    <property type="evidence" value="ECO:0007669"/>
    <property type="project" value="TreeGrafter"/>
</dbReference>
<evidence type="ECO:0000256" key="5">
    <source>
        <dbReference type="ARBA" id="ARBA00022692"/>
    </source>
</evidence>
<evidence type="ECO:0000256" key="7">
    <source>
        <dbReference type="ARBA" id="ARBA00023237"/>
    </source>
</evidence>
<evidence type="ECO:0000256" key="6">
    <source>
        <dbReference type="ARBA" id="ARBA00023136"/>
    </source>
</evidence>
<keyword evidence="4" id="KW-1134">Transmembrane beta strand</keyword>
<dbReference type="EMBL" id="JACRIW010000041">
    <property type="protein sequence ID" value="MBI5169096.1"/>
    <property type="molecule type" value="Genomic_DNA"/>
</dbReference>
<evidence type="ECO:0000256" key="3">
    <source>
        <dbReference type="ARBA" id="ARBA00022448"/>
    </source>
</evidence>
<comment type="subcellular location">
    <subcellularLocation>
        <location evidence="1">Cell outer membrane</location>
    </subcellularLocation>
</comment>
<keyword evidence="3" id="KW-0813">Transport</keyword>
<accession>A0A933SAR8</accession>
<dbReference type="GO" id="GO:0015562">
    <property type="term" value="F:efflux transmembrane transporter activity"/>
    <property type="evidence" value="ECO:0007669"/>
    <property type="project" value="InterPro"/>
</dbReference>
<evidence type="ECO:0000256" key="8">
    <source>
        <dbReference type="SAM" id="Coils"/>
    </source>
</evidence>
<evidence type="ECO:0000256" key="1">
    <source>
        <dbReference type="ARBA" id="ARBA00004442"/>
    </source>
</evidence>
<dbReference type="SUPFAM" id="SSF56954">
    <property type="entry name" value="Outer membrane efflux proteins (OEP)"/>
    <property type="match status" value="1"/>
</dbReference>
<keyword evidence="9" id="KW-0732">Signal</keyword>
<protein>
    <submittedName>
        <fullName evidence="10">TolC family protein</fullName>
    </submittedName>
</protein>
<keyword evidence="5" id="KW-0812">Transmembrane</keyword>
<evidence type="ECO:0000256" key="4">
    <source>
        <dbReference type="ARBA" id="ARBA00022452"/>
    </source>
</evidence>
<evidence type="ECO:0000313" key="10">
    <source>
        <dbReference type="EMBL" id="MBI5169096.1"/>
    </source>
</evidence>
<evidence type="ECO:0000313" key="11">
    <source>
        <dbReference type="Proteomes" id="UP000696931"/>
    </source>
</evidence>
<organism evidence="10 11">
    <name type="scientific">Eiseniibacteriota bacterium</name>
    <dbReference type="NCBI Taxonomy" id="2212470"/>
    <lineage>
        <taxon>Bacteria</taxon>
        <taxon>Candidatus Eiseniibacteriota</taxon>
    </lineage>
</organism>
<feature type="signal peptide" evidence="9">
    <location>
        <begin position="1"/>
        <end position="28"/>
    </location>
</feature>
<proteinExistence type="inferred from homology"/>
<evidence type="ECO:0000256" key="9">
    <source>
        <dbReference type="SAM" id="SignalP"/>
    </source>
</evidence>
<dbReference type="PANTHER" id="PTHR30026:SF20">
    <property type="entry name" value="OUTER MEMBRANE PROTEIN TOLC"/>
    <property type="match status" value="1"/>
</dbReference>